<dbReference type="Proteomes" id="UP000689195">
    <property type="component" value="Unassembled WGS sequence"/>
</dbReference>
<feature type="region of interest" description="Disordered" evidence="7">
    <location>
        <begin position="631"/>
        <end position="650"/>
    </location>
</feature>
<name>A0A8S1XF01_9CILI</name>
<evidence type="ECO:0000256" key="1">
    <source>
        <dbReference type="ARBA" id="ARBA00022723"/>
    </source>
</evidence>
<keyword evidence="2" id="KW-0677">Repeat</keyword>
<comment type="caution">
    <text evidence="9">The sequence shown here is derived from an EMBL/GenBank/DDBJ whole genome shotgun (WGS) entry which is preliminary data.</text>
</comment>
<feature type="region of interest" description="Disordered" evidence="7">
    <location>
        <begin position="131"/>
        <end position="181"/>
    </location>
</feature>
<dbReference type="EMBL" id="CAJJDO010000121">
    <property type="protein sequence ID" value="CAD8199401.1"/>
    <property type="molecule type" value="Genomic_DNA"/>
</dbReference>
<feature type="coiled-coil region" evidence="6">
    <location>
        <begin position="90"/>
        <end position="125"/>
    </location>
</feature>
<dbReference type="PANTHER" id="PTHR13555">
    <property type="entry name" value="C2H2 ZINC FINGER CGI-62-RELATED"/>
    <property type="match status" value="1"/>
</dbReference>
<evidence type="ECO:0000256" key="6">
    <source>
        <dbReference type="SAM" id="Coils"/>
    </source>
</evidence>
<evidence type="ECO:0000256" key="5">
    <source>
        <dbReference type="PROSITE-ProRule" id="PRU01371"/>
    </source>
</evidence>
<dbReference type="OrthoDB" id="300917at2759"/>
<evidence type="ECO:0000256" key="3">
    <source>
        <dbReference type="ARBA" id="ARBA00022771"/>
    </source>
</evidence>
<feature type="domain" description="C2HC/C3H-type" evidence="8">
    <location>
        <begin position="713"/>
        <end position="743"/>
    </location>
</feature>
<dbReference type="Pfam" id="PF13913">
    <property type="entry name" value="zf-C2HC_2"/>
    <property type="match status" value="2"/>
</dbReference>
<evidence type="ECO:0000313" key="10">
    <source>
        <dbReference type="Proteomes" id="UP000689195"/>
    </source>
</evidence>
<dbReference type="InterPro" id="IPR026319">
    <property type="entry name" value="ZC2HC1A/B-like"/>
</dbReference>
<keyword evidence="10" id="KW-1185">Reference proteome</keyword>
<evidence type="ECO:0000256" key="2">
    <source>
        <dbReference type="ARBA" id="ARBA00022737"/>
    </source>
</evidence>
<keyword evidence="6" id="KW-0175">Coiled coil</keyword>
<sequence>MQDLRCTIADHNKKKFVSITLQKEAEKRLFCFQCQSDAIGGDFTKSQLVSKLKLCDLDEVMEGNAYSVYNWPADDEGIKVKDFLVGYKSIEQYRKDIEDFFLQMKQKLNEQVENVKQLLVEALNATQFMKDEKLKQEEPEKKDAKKDDKKETKKDDKKETKKDDKKDTKKDDKKDEKKDLKKEDEKIDLTPTIENLKKHYDTIYDLTKIKTIIKENVKSDPNLLSAKINDYLNDQKRSEQIINMRKVFQGVMSGKVGINQITLHKQVFESYWEQIQNSIQQWPYKFGKPQWKLTPSKADESKLIKQLADDFKECAGAGLQSQIIYSDISFSEGQHGCIVLFKEFDQKRAGANGNFYVGVVPEDSKDKSPYGHGYRKDLFSQNGEGLNVRIGTDFNNVFKMPPKLLAVKLDIDNNYFEICDGKRTVVYGLEKDSKLKDQKWRIYFWWNIAADRIQLIHILNLIKPSKPTQNMSKQFKQNPQNSFNKLFNVQISVTSRLKIYDVSRTSKPLQNLSNIPIRTQEDQIKKTQTKSPLRQNFQKNPLENKSSIQNLDEKSINKGKSPLSRNIKTSEQQQQLQSDKQSTQQKQTIQFKNNEQDQLNTNQQNVLKSQQNIKQQDVLIQQKQQINLQKQSVQQKSQNNQQQLTRPKTTTKSQLQLKQIIQQDQQINSTQQDQLLKMTHKTKSQMNLNQKQEQPIKNRQQQIFQRKQSIEDKLLQCPEGCGRSFNENALEKHSKICKKVFQQKRKVFNSQMQRMIEVENGGQDRGCQMKKQVHIQANKLGQKQQQLVKNEKPKWQAQSEAFRAIIRQAKGQQLTQEEQVQLNSAMESVQDLVQCKFCNRKFNSEVAKKHIVFCETKTKQCGKSGMQKKKK</sequence>
<evidence type="ECO:0000256" key="4">
    <source>
        <dbReference type="ARBA" id="ARBA00022833"/>
    </source>
</evidence>
<proteinExistence type="predicted"/>
<protein>
    <recommendedName>
        <fullName evidence="8">C2HC/C3H-type domain-containing protein</fullName>
    </recommendedName>
</protein>
<gene>
    <name evidence="9" type="ORF">PPENT_87.1.T1210161</name>
</gene>
<dbReference type="AlphaFoldDB" id="A0A8S1XF01"/>
<keyword evidence="3 5" id="KW-0863">Zinc-finger</keyword>
<feature type="domain" description="C2HC/C3H-type" evidence="8">
    <location>
        <begin position="831"/>
        <end position="860"/>
    </location>
</feature>
<organism evidence="9 10">
    <name type="scientific">Paramecium pentaurelia</name>
    <dbReference type="NCBI Taxonomy" id="43138"/>
    <lineage>
        <taxon>Eukaryota</taxon>
        <taxon>Sar</taxon>
        <taxon>Alveolata</taxon>
        <taxon>Ciliophora</taxon>
        <taxon>Intramacronucleata</taxon>
        <taxon>Oligohymenophorea</taxon>
        <taxon>Peniculida</taxon>
        <taxon>Parameciidae</taxon>
        <taxon>Paramecium</taxon>
    </lineage>
</organism>
<feature type="region of interest" description="Disordered" evidence="7">
    <location>
        <begin position="513"/>
        <end position="588"/>
    </location>
</feature>
<feature type="compositionally biased region" description="Polar residues" evidence="7">
    <location>
        <begin position="529"/>
        <end position="550"/>
    </location>
</feature>
<dbReference type="InterPro" id="IPR049899">
    <property type="entry name" value="Znf_C2HC_C3H"/>
</dbReference>
<dbReference type="PANTHER" id="PTHR13555:SF36">
    <property type="entry name" value="ZINC FINGER C2HC DOMAIN-CONTAINING PROTEIN 1B"/>
    <property type="match status" value="1"/>
</dbReference>
<feature type="compositionally biased region" description="Low complexity" evidence="7">
    <location>
        <begin position="631"/>
        <end position="643"/>
    </location>
</feature>
<accession>A0A8S1XF01</accession>
<dbReference type="GO" id="GO:0008270">
    <property type="term" value="F:zinc ion binding"/>
    <property type="evidence" value="ECO:0007669"/>
    <property type="project" value="UniProtKB-KW"/>
</dbReference>
<reference evidence="9" key="1">
    <citation type="submission" date="2021-01" db="EMBL/GenBank/DDBJ databases">
        <authorList>
            <consortium name="Genoscope - CEA"/>
            <person name="William W."/>
        </authorList>
    </citation>
    <scope>NUCLEOTIDE SEQUENCE</scope>
</reference>
<evidence type="ECO:0000256" key="7">
    <source>
        <dbReference type="SAM" id="MobiDB-lite"/>
    </source>
</evidence>
<keyword evidence="4" id="KW-0862">Zinc</keyword>
<evidence type="ECO:0000259" key="8">
    <source>
        <dbReference type="PROSITE" id="PS52027"/>
    </source>
</evidence>
<dbReference type="PROSITE" id="PS52027">
    <property type="entry name" value="ZF_C2HC_C3H"/>
    <property type="match status" value="2"/>
</dbReference>
<keyword evidence="1" id="KW-0479">Metal-binding</keyword>
<feature type="compositionally biased region" description="Low complexity" evidence="7">
    <location>
        <begin position="569"/>
        <end position="588"/>
    </location>
</feature>
<evidence type="ECO:0000313" key="9">
    <source>
        <dbReference type="EMBL" id="CAD8199401.1"/>
    </source>
</evidence>